<dbReference type="Gene3D" id="3.90.1570.30">
    <property type="match status" value="1"/>
</dbReference>
<dbReference type="Pfam" id="PF13588">
    <property type="entry name" value="HSDR_N_2"/>
    <property type="match status" value="1"/>
</dbReference>
<gene>
    <name evidence="2" type="ORF">GCM10008995_26330</name>
</gene>
<evidence type="ECO:0000259" key="1">
    <source>
        <dbReference type="Pfam" id="PF13588"/>
    </source>
</evidence>
<evidence type="ECO:0000313" key="3">
    <source>
        <dbReference type="Proteomes" id="UP000653099"/>
    </source>
</evidence>
<proteinExistence type="predicted"/>
<name>A0A830ET49_9EURY</name>
<keyword evidence="3" id="KW-1185">Reference proteome</keyword>
<dbReference type="OrthoDB" id="305177at2157"/>
<dbReference type="InterPro" id="IPR029464">
    <property type="entry name" value="HSDR_N"/>
</dbReference>
<dbReference type="Proteomes" id="UP000653099">
    <property type="component" value="Unassembled WGS sequence"/>
</dbReference>
<dbReference type="EMBL" id="BMOC01000022">
    <property type="protein sequence ID" value="GGJ15254.1"/>
    <property type="molecule type" value="Genomic_DNA"/>
</dbReference>
<feature type="domain" description="Type I restriction enzyme R protein N-terminal" evidence="1">
    <location>
        <begin position="25"/>
        <end position="126"/>
    </location>
</feature>
<sequence length="393" mass="43696">MNKDELADYVERSQSLIDSSPQMNEQNTRRKLIEPLLEILGWNMLSEDVELEYSVQMGVGTKKVDYALMIEGAPVVFVEAKGVDTAISDSHRNQLKIYMRQVGVDWGLLTNGTQFELLKRKKGRERPDEVSLGEISLGNLENNAHLLHTLSRESIKTGEAERIAENIETTQRAATDLREKKATIANRITQVVTDEIGDSVSQTVQDGAKQFVDVLSTSLKQQSEDGVQFEWAGEQELQKEDSAEWVPGQGRNAIVGSIPRSEISGAGDSQTAIFPTRKSGIQFLKENNAWGFVRVGQNPEYAAFYVAGEPQEIRYIASIKEIVPAEEATLAREAESYTGDEAGFDPGDEVVIFEPGTLYELEDPIPYKRKAPQGRVYSDLASFRNATTTEDVI</sequence>
<accession>A0A830ET49</accession>
<protein>
    <recommendedName>
        <fullName evidence="1">Type I restriction enzyme R protein N-terminal domain-containing protein</fullName>
    </recommendedName>
</protein>
<reference evidence="2" key="2">
    <citation type="submission" date="2020-09" db="EMBL/GenBank/DDBJ databases">
        <authorList>
            <person name="Sun Q."/>
            <person name="Ohkuma M."/>
        </authorList>
    </citation>
    <scope>NUCLEOTIDE SEQUENCE</scope>
    <source>
        <strain evidence="2">JCM 14359</strain>
    </source>
</reference>
<dbReference type="AlphaFoldDB" id="A0A830ET49"/>
<dbReference type="RefSeq" id="WP_188788182.1">
    <property type="nucleotide sequence ID" value="NZ_BMOC01000022.1"/>
</dbReference>
<comment type="caution">
    <text evidence="2">The sequence shown here is derived from an EMBL/GenBank/DDBJ whole genome shotgun (WGS) entry which is preliminary data.</text>
</comment>
<evidence type="ECO:0000313" key="2">
    <source>
        <dbReference type="EMBL" id="GGJ15254.1"/>
    </source>
</evidence>
<reference evidence="2" key="1">
    <citation type="journal article" date="2014" name="Int. J. Syst. Evol. Microbiol.">
        <title>Complete genome sequence of Corynebacterium casei LMG S-19264T (=DSM 44701T), isolated from a smear-ripened cheese.</title>
        <authorList>
            <consortium name="US DOE Joint Genome Institute (JGI-PGF)"/>
            <person name="Walter F."/>
            <person name="Albersmeier A."/>
            <person name="Kalinowski J."/>
            <person name="Ruckert C."/>
        </authorList>
    </citation>
    <scope>NUCLEOTIDE SEQUENCE</scope>
    <source>
        <strain evidence="2">JCM 14359</strain>
    </source>
</reference>
<organism evidence="2 3">
    <name type="scientific">Halobellus salinus</name>
    <dbReference type="NCBI Taxonomy" id="931585"/>
    <lineage>
        <taxon>Archaea</taxon>
        <taxon>Methanobacteriati</taxon>
        <taxon>Methanobacteriota</taxon>
        <taxon>Stenosarchaea group</taxon>
        <taxon>Halobacteria</taxon>
        <taxon>Halobacteriales</taxon>
        <taxon>Haloferacaceae</taxon>
        <taxon>Halobellus</taxon>
    </lineage>
</organism>